<dbReference type="EMBL" id="PYVU01000006">
    <property type="protein sequence ID" value="PTB97759.1"/>
    <property type="molecule type" value="Genomic_DNA"/>
</dbReference>
<accession>A0A2T4DVB9</accession>
<evidence type="ECO:0000313" key="8">
    <source>
        <dbReference type="Proteomes" id="UP000240608"/>
    </source>
</evidence>
<dbReference type="InterPro" id="IPR052964">
    <property type="entry name" value="Sporulation_signal_mat"/>
</dbReference>
<evidence type="ECO:0000313" key="7">
    <source>
        <dbReference type="EMBL" id="PTB97759.1"/>
    </source>
</evidence>
<dbReference type="Proteomes" id="UP000240608">
    <property type="component" value="Unassembled WGS sequence"/>
</dbReference>
<feature type="transmembrane region" description="Helical" evidence="5">
    <location>
        <begin position="213"/>
        <end position="235"/>
    </location>
</feature>
<comment type="subcellular location">
    <subcellularLocation>
        <location evidence="1">Endomembrane system</location>
        <topology evidence="1">Multi-pass membrane protein</topology>
    </subcellularLocation>
</comment>
<dbReference type="InterPro" id="IPR053934">
    <property type="entry name" value="HTTM_dom"/>
</dbReference>
<keyword evidence="4 5" id="KW-0472">Membrane</keyword>
<evidence type="ECO:0000259" key="6">
    <source>
        <dbReference type="SMART" id="SM00752"/>
    </source>
</evidence>
<evidence type="ECO:0000256" key="2">
    <source>
        <dbReference type="ARBA" id="ARBA00022692"/>
    </source>
</evidence>
<feature type="transmembrane region" description="Helical" evidence="5">
    <location>
        <begin position="242"/>
        <end position="275"/>
    </location>
</feature>
<sequence>MTADINKLYNKSNRTYALALLRVVISIFLIRKVFFNIANGEVLYSKGSFVAHENIFFLGIIEIGDWIRGFHVEITLFFSVLCVLMLFGIGKRITILFVFLLFELFQRMNGLVLNGGDNLMKFILLYMCFADSFDYFSIQQTHYKGGSKNKINNLITNLAAFSIIMHLCLAYFVSGIFKLHSDVWFNGVASYYTLSLERFQGTPFNNQLAQNGYFVTITTYGTLFLELYFPVLIWIKKIRYPLLIAGILLHLSIFSLMMIYDFQFVFIMVYCLFLSNKEWKTLFAKVKTVKYWRKWKIGKFYRI</sequence>
<feature type="transmembrane region" description="Helical" evidence="5">
    <location>
        <begin position="158"/>
        <end position="177"/>
    </location>
</feature>
<protein>
    <recommendedName>
        <fullName evidence="6">HTTM-like domain-containing protein</fullName>
    </recommendedName>
</protein>
<proteinExistence type="predicted"/>
<organism evidence="7 8">
    <name type="scientific">Marivirga lumbricoides</name>
    <dbReference type="NCBI Taxonomy" id="1046115"/>
    <lineage>
        <taxon>Bacteria</taxon>
        <taxon>Pseudomonadati</taxon>
        <taxon>Bacteroidota</taxon>
        <taxon>Cytophagia</taxon>
        <taxon>Cytophagales</taxon>
        <taxon>Marivirgaceae</taxon>
        <taxon>Marivirga</taxon>
    </lineage>
</organism>
<keyword evidence="3 5" id="KW-1133">Transmembrane helix</keyword>
<dbReference type="GO" id="GO:0012505">
    <property type="term" value="C:endomembrane system"/>
    <property type="evidence" value="ECO:0007669"/>
    <property type="project" value="UniProtKB-SubCell"/>
</dbReference>
<reference evidence="7 8" key="1">
    <citation type="submission" date="2018-03" db="EMBL/GenBank/DDBJ databases">
        <title>Cross-interface Injection: A General Nanoliter Liquid Handling Method Applied to Single Cells Genome Amplification Automated Nanoliter Liquid Handling Applied to Single Cell Multiple Displacement Amplification.</title>
        <authorList>
            <person name="Yun J."/>
            <person name="Xu P."/>
            <person name="Xu J."/>
            <person name="Dai X."/>
            <person name="Wang Y."/>
            <person name="Zheng X."/>
            <person name="Cao C."/>
            <person name="Yi Q."/>
            <person name="Zhu Y."/>
            <person name="Wang L."/>
            <person name="Dong Z."/>
            <person name="Huang Y."/>
            <person name="Huang L."/>
            <person name="Du W."/>
        </authorList>
    </citation>
    <scope>NUCLEOTIDE SEQUENCE [LARGE SCALE GENOMIC DNA]</scope>
    <source>
        <strain evidence="7 8">Z-D1-2</strain>
    </source>
</reference>
<feature type="domain" description="HTTM-like" evidence="6">
    <location>
        <begin position="10"/>
        <end position="278"/>
    </location>
</feature>
<evidence type="ECO:0000256" key="1">
    <source>
        <dbReference type="ARBA" id="ARBA00004127"/>
    </source>
</evidence>
<dbReference type="Pfam" id="PF05090">
    <property type="entry name" value="HTTM"/>
    <property type="match status" value="1"/>
</dbReference>
<dbReference type="PANTHER" id="PTHR39535:SF2">
    <property type="entry name" value="HTTM DOMAIN-CONTAINING PROTEIN"/>
    <property type="match status" value="1"/>
</dbReference>
<evidence type="ECO:0000256" key="5">
    <source>
        <dbReference type="SAM" id="Phobius"/>
    </source>
</evidence>
<dbReference type="PANTHER" id="PTHR39535">
    <property type="entry name" value="SPORULATION-DELAYING PROTEIN SDPB"/>
    <property type="match status" value="1"/>
</dbReference>
<feature type="transmembrane region" description="Helical" evidence="5">
    <location>
        <begin position="49"/>
        <end position="67"/>
    </location>
</feature>
<dbReference type="SMART" id="SM00752">
    <property type="entry name" value="HTTM"/>
    <property type="match status" value="1"/>
</dbReference>
<feature type="transmembrane region" description="Helical" evidence="5">
    <location>
        <begin position="16"/>
        <end position="37"/>
    </location>
</feature>
<dbReference type="AlphaFoldDB" id="A0A2T4DVB9"/>
<evidence type="ECO:0000256" key="3">
    <source>
        <dbReference type="ARBA" id="ARBA00022989"/>
    </source>
</evidence>
<keyword evidence="2 5" id="KW-0812">Transmembrane</keyword>
<feature type="transmembrane region" description="Helical" evidence="5">
    <location>
        <begin position="122"/>
        <end position="138"/>
    </location>
</feature>
<feature type="transmembrane region" description="Helical" evidence="5">
    <location>
        <begin position="74"/>
        <end position="102"/>
    </location>
</feature>
<evidence type="ECO:0000256" key="4">
    <source>
        <dbReference type="ARBA" id="ARBA00023136"/>
    </source>
</evidence>
<comment type="caution">
    <text evidence="7">The sequence shown here is derived from an EMBL/GenBank/DDBJ whole genome shotgun (WGS) entry which is preliminary data.</text>
</comment>
<gene>
    <name evidence="7" type="ORF">C9994_01465</name>
</gene>
<name>A0A2T4DVB9_9BACT</name>
<dbReference type="InterPro" id="IPR011020">
    <property type="entry name" value="HTTM-like"/>
</dbReference>